<dbReference type="InterPro" id="IPR036397">
    <property type="entry name" value="RNaseH_sf"/>
</dbReference>
<name>A0A915K250_ROMCU</name>
<accession>A0A915K250</accession>
<dbReference type="InterPro" id="IPR012337">
    <property type="entry name" value="RNaseH-like_sf"/>
</dbReference>
<dbReference type="SUPFAM" id="SSF53098">
    <property type="entry name" value="Ribonuclease H-like"/>
    <property type="match status" value="1"/>
</dbReference>
<protein>
    <submittedName>
        <fullName evidence="2">Integrase catalytic domain-containing protein</fullName>
    </submittedName>
</protein>
<evidence type="ECO:0000313" key="2">
    <source>
        <dbReference type="WBParaSite" id="nRc.2.0.1.t32394-RA"/>
    </source>
</evidence>
<dbReference type="WBParaSite" id="nRc.2.0.1.t32394-RA">
    <property type="protein sequence ID" value="nRc.2.0.1.t32394-RA"/>
    <property type="gene ID" value="nRc.2.0.1.g32394"/>
</dbReference>
<evidence type="ECO:0000313" key="1">
    <source>
        <dbReference type="Proteomes" id="UP000887565"/>
    </source>
</evidence>
<keyword evidence="1" id="KW-1185">Reference proteome</keyword>
<sequence>MAYHPQCNGMVERFNQTLIAQLKKYTANNPDNWEHYLPYPVFAYNATLHTAICYLTFSLLRGYESHITFDHDCAH</sequence>
<proteinExistence type="predicted"/>
<dbReference type="Proteomes" id="UP000887565">
    <property type="component" value="Unplaced"/>
</dbReference>
<dbReference type="GO" id="GO:0003676">
    <property type="term" value="F:nucleic acid binding"/>
    <property type="evidence" value="ECO:0007669"/>
    <property type="project" value="InterPro"/>
</dbReference>
<dbReference type="AlphaFoldDB" id="A0A915K250"/>
<reference evidence="2" key="1">
    <citation type="submission" date="2022-11" db="UniProtKB">
        <authorList>
            <consortium name="WormBaseParasite"/>
        </authorList>
    </citation>
    <scope>IDENTIFICATION</scope>
</reference>
<dbReference type="Gene3D" id="3.30.420.10">
    <property type="entry name" value="Ribonuclease H-like superfamily/Ribonuclease H"/>
    <property type="match status" value="1"/>
</dbReference>
<organism evidence="1 2">
    <name type="scientific">Romanomermis culicivorax</name>
    <name type="common">Nematode worm</name>
    <dbReference type="NCBI Taxonomy" id="13658"/>
    <lineage>
        <taxon>Eukaryota</taxon>
        <taxon>Metazoa</taxon>
        <taxon>Ecdysozoa</taxon>
        <taxon>Nematoda</taxon>
        <taxon>Enoplea</taxon>
        <taxon>Dorylaimia</taxon>
        <taxon>Mermithida</taxon>
        <taxon>Mermithoidea</taxon>
        <taxon>Mermithidae</taxon>
        <taxon>Romanomermis</taxon>
    </lineage>
</organism>